<dbReference type="KEGG" id="vqi:CCZ37_02500"/>
<protein>
    <recommendedName>
        <fullName evidence="1">HNH nuclease domain-containing protein</fullName>
    </recommendedName>
</protein>
<dbReference type="Pfam" id="PF13391">
    <property type="entry name" value="HNH_2"/>
    <property type="match status" value="1"/>
</dbReference>
<proteinExistence type="predicted"/>
<accession>A0A223MVB3</accession>
<dbReference type="EMBL" id="CP022741">
    <property type="protein sequence ID" value="ASU21530.1"/>
    <property type="molecule type" value="Genomic_DNA"/>
</dbReference>
<reference evidence="2 3" key="1">
    <citation type="submission" date="2017-08" db="EMBL/GenBank/DDBJ databases">
        <title>The Vibrio qinghaiensis sp.-Q67 is a luminous bacteria isolated firstly from Qinghai lake, Qinghai province, China, which has been proved to be very sensitive to detect environmental and food pollutants. Therefore, complete genome analysis of V. qinghaiensis sp.-Q67 highlights the potential application of this strain on detection of hazards in the contaminated environments.</title>
        <authorList>
            <person name="Gong L."/>
        </authorList>
    </citation>
    <scope>NUCLEOTIDE SEQUENCE [LARGE SCALE GENOMIC DNA]</scope>
    <source>
        <strain evidence="2 3">Q67</strain>
    </source>
</reference>
<dbReference type="AlphaFoldDB" id="A0A223MVB3"/>
<evidence type="ECO:0000259" key="1">
    <source>
        <dbReference type="Pfam" id="PF13391"/>
    </source>
</evidence>
<name>A0A223MVB3_9VIBR</name>
<dbReference type="Proteomes" id="UP000215148">
    <property type="component" value="Chromosome 1"/>
</dbReference>
<evidence type="ECO:0000313" key="3">
    <source>
        <dbReference type="Proteomes" id="UP000215148"/>
    </source>
</evidence>
<gene>
    <name evidence="2" type="ORF">CCZ37_02500</name>
</gene>
<sequence length="356" mass="40705">MQISCSVMNSENMHQNPIVPVKAIVDRIERNGLSVSKEQILALRFMQNKEFIKVKQCIEKNTRIQIKASFTQGLIDSLLVLDVKISKLVAELISKGQLENELEDDELPWEDGDIKHSQINRKPLLYVKPYRRDNKDVLATPPSKKSKLLDLTPLPLHRIIETKPFLEKSTEYIYTLTDEQVNDLVKTGTSTSISKVLRDSTINLTEEQSLELRKQLKARSSSPQLPERKGTIEIREGIQRVRLNQAAFRDRVLCEYNYQCAITEIAITAILEAAHVIPADGDNDRVDNSLLLSKNMHGLFDRFLISINPDTSKLELAPSIRGKGLDDYQDKFIKHSLSEESLRWHYSQFKADILDP</sequence>
<organism evidence="2 3">
    <name type="scientific">Vibrio qinghaiensis</name>
    <dbReference type="NCBI Taxonomy" id="2025808"/>
    <lineage>
        <taxon>Bacteria</taxon>
        <taxon>Pseudomonadati</taxon>
        <taxon>Pseudomonadota</taxon>
        <taxon>Gammaproteobacteria</taxon>
        <taxon>Vibrionales</taxon>
        <taxon>Vibrionaceae</taxon>
        <taxon>Vibrio</taxon>
    </lineage>
</organism>
<feature type="domain" description="HNH nuclease" evidence="1">
    <location>
        <begin position="260"/>
        <end position="308"/>
    </location>
</feature>
<evidence type="ECO:0000313" key="2">
    <source>
        <dbReference type="EMBL" id="ASU21530.1"/>
    </source>
</evidence>
<keyword evidence="3" id="KW-1185">Reference proteome</keyword>
<dbReference type="InterPro" id="IPR003615">
    <property type="entry name" value="HNH_nuc"/>
</dbReference>